<dbReference type="Proteomes" id="UP000321947">
    <property type="component" value="Unassembled WGS sequence"/>
</dbReference>
<feature type="transmembrane region" description="Helical" evidence="1">
    <location>
        <begin position="36"/>
        <end position="56"/>
    </location>
</feature>
<gene>
    <name evidence="3" type="ORF">E5676_scaffold259G00710</name>
    <name evidence="2" type="ORF">E6C27_scaffold538G00570</name>
</gene>
<keyword evidence="1" id="KW-0472">Membrane</keyword>
<dbReference type="EMBL" id="SSTE01001018">
    <property type="protein sequence ID" value="KAA0065883.1"/>
    <property type="molecule type" value="Genomic_DNA"/>
</dbReference>
<name>A0A5A7VCJ9_CUCMM</name>
<dbReference type="AlphaFoldDB" id="A0A5A7VCJ9"/>
<evidence type="ECO:0000313" key="5">
    <source>
        <dbReference type="Proteomes" id="UP000321947"/>
    </source>
</evidence>
<reference evidence="4 5" key="1">
    <citation type="submission" date="2019-08" db="EMBL/GenBank/DDBJ databases">
        <title>Draft genome sequences of two oriental melons (Cucumis melo L. var makuwa).</title>
        <authorList>
            <person name="Kwon S.-Y."/>
        </authorList>
    </citation>
    <scope>NUCLEOTIDE SEQUENCE [LARGE SCALE GENOMIC DNA]</scope>
    <source>
        <strain evidence="5">cv. Chang Bougi</strain>
        <strain evidence="4">cv. SW 3</strain>
        <tissue evidence="2">Leaf</tissue>
    </source>
</reference>
<dbReference type="Proteomes" id="UP000321393">
    <property type="component" value="Unassembled WGS sequence"/>
</dbReference>
<dbReference type="EMBL" id="SSTD01008710">
    <property type="protein sequence ID" value="TYK15134.1"/>
    <property type="molecule type" value="Genomic_DNA"/>
</dbReference>
<proteinExistence type="predicted"/>
<keyword evidence="1" id="KW-1133">Transmembrane helix</keyword>
<dbReference type="OrthoDB" id="1749943at2759"/>
<evidence type="ECO:0000313" key="4">
    <source>
        <dbReference type="Proteomes" id="UP000321393"/>
    </source>
</evidence>
<evidence type="ECO:0000313" key="3">
    <source>
        <dbReference type="EMBL" id="TYK15134.1"/>
    </source>
</evidence>
<evidence type="ECO:0000256" key="1">
    <source>
        <dbReference type="SAM" id="Phobius"/>
    </source>
</evidence>
<comment type="caution">
    <text evidence="2">The sequence shown here is derived from an EMBL/GenBank/DDBJ whole genome shotgun (WGS) entry which is preliminary data.</text>
</comment>
<keyword evidence="1" id="KW-0812">Transmembrane</keyword>
<evidence type="ECO:0000313" key="2">
    <source>
        <dbReference type="EMBL" id="KAA0065883.1"/>
    </source>
</evidence>
<organism evidence="2 4">
    <name type="scientific">Cucumis melo var. makuwa</name>
    <name type="common">Oriental melon</name>
    <dbReference type="NCBI Taxonomy" id="1194695"/>
    <lineage>
        <taxon>Eukaryota</taxon>
        <taxon>Viridiplantae</taxon>
        <taxon>Streptophyta</taxon>
        <taxon>Embryophyta</taxon>
        <taxon>Tracheophyta</taxon>
        <taxon>Spermatophyta</taxon>
        <taxon>Magnoliopsida</taxon>
        <taxon>eudicotyledons</taxon>
        <taxon>Gunneridae</taxon>
        <taxon>Pentapetalae</taxon>
        <taxon>rosids</taxon>
        <taxon>fabids</taxon>
        <taxon>Cucurbitales</taxon>
        <taxon>Cucurbitaceae</taxon>
        <taxon>Benincaseae</taxon>
        <taxon>Cucumis</taxon>
    </lineage>
</organism>
<protein>
    <submittedName>
        <fullName evidence="2">Uncharacterized protein</fullName>
    </submittedName>
</protein>
<accession>A0A5A7VCJ9</accession>
<feature type="transmembrane region" description="Helical" evidence="1">
    <location>
        <begin position="97"/>
        <end position="118"/>
    </location>
</feature>
<sequence length="159" mass="18481">MITLEHFSYENLHKRISNVVLRSDLGDDHIPSLHNLSYQVILPLYVLSLFLAVRFFRIGYCPTLSQYKVMDMFMFGTTSKSCKNFPSQKAYFVASQVVTYLASIIEFAMHLCLMLHYITTLLFRVNTDPDVDFLESLSVWKSKSMYPVRIKSLDPYISI</sequence>